<proteinExistence type="predicted"/>
<dbReference type="PROSITE" id="PS50887">
    <property type="entry name" value="GGDEF"/>
    <property type="match status" value="1"/>
</dbReference>
<dbReference type="InterPro" id="IPR029787">
    <property type="entry name" value="Nucleotide_cyclase"/>
</dbReference>
<dbReference type="InterPro" id="IPR043128">
    <property type="entry name" value="Rev_trsase/Diguanyl_cyclase"/>
</dbReference>
<feature type="domain" description="GGDEF" evidence="3">
    <location>
        <begin position="159"/>
        <end position="292"/>
    </location>
</feature>
<comment type="catalytic activity">
    <reaction evidence="2">
        <text>2 GTP = 3',3'-c-di-GMP + 2 diphosphate</text>
        <dbReference type="Rhea" id="RHEA:24898"/>
        <dbReference type="ChEBI" id="CHEBI:33019"/>
        <dbReference type="ChEBI" id="CHEBI:37565"/>
        <dbReference type="ChEBI" id="CHEBI:58805"/>
        <dbReference type="EC" id="2.7.7.65"/>
    </reaction>
</comment>
<dbReference type="EC" id="2.7.7.65" evidence="1"/>
<organism evidence="4 5">
    <name type="scientific">Flexistipes sinusarabici</name>
    <dbReference type="NCBI Taxonomy" id="2352"/>
    <lineage>
        <taxon>Bacteria</taxon>
        <taxon>Pseudomonadati</taxon>
        <taxon>Deferribacterota</taxon>
        <taxon>Deferribacteres</taxon>
        <taxon>Deferribacterales</taxon>
        <taxon>Flexistipitaceae</taxon>
        <taxon>Flexistipes</taxon>
    </lineage>
</organism>
<evidence type="ECO:0000259" key="3">
    <source>
        <dbReference type="PROSITE" id="PS50887"/>
    </source>
</evidence>
<dbReference type="InterPro" id="IPR000160">
    <property type="entry name" value="GGDEF_dom"/>
</dbReference>
<dbReference type="PANTHER" id="PTHR45138">
    <property type="entry name" value="REGULATORY COMPONENTS OF SENSORY TRANSDUCTION SYSTEM"/>
    <property type="match status" value="1"/>
</dbReference>
<comment type="caution">
    <text evidence="4">The sequence shown here is derived from an EMBL/GenBank/DDBJ whole genome shotgun (WGS) entry which is preliminary data.</text>
</comment>
<dbReference type="NCBIfam" id="TIGR00254">
    <property type="entry name" value="GGDEF"/>
    <property type="match status" value="1"/>
</dbReference>
<protein>
    <recommendedName>
        <fullName evidence="1">diguanylate cyclase</fullName>
        <ecNumber evidence="1">2.7.7.65</ecNumber>
    </recommendedName>
</protein>
<dbReference type="EMBL" id="DPPF01000135">
    <property type="protein sequence ID" value="HCW93354.1"/>
    <property type="molecule type" value="Genomic_DNA"/>
</dbReference>
<dbReference type="AlphaFoldDB" id="A0A3D5QCG5"/>
<evidence type="ECO:0000313" key="5">
    <source>
        <dbReference type="Proteomes" id="UP000262325"/>
    </source>
</evidence>
<evidence type="ECO:0000256" key="2">
    <source>
        <dbReference type="ARBA" id="ARBA00034247"/>
    </source>
</evidence>
<reference evidence="4 5" key="1">
    <citation type="journal article" date="2018" name="Nat. Biotechnol.">
        <title>A standardized bacterial taxonomy based on genome phylogeny substantially revises the tree of life.</title>
        <authorList>
            <person name="Parks D.H."/>
            <person name="Chuvochina M."/>
            <person name="Waite D.W."/>
            <person name="Rinke C."/>
            <person name="Skarshewski A."/>
            <person name="Chaumeil P.A."/>
            <person name="Hugenholtz P."/>
        </authorList>
    </citation>
    <scope>NUCLEOTIDE SEQUENCE [LARGE SCALE GENOMIC DNA]</scope>
    <source>
        <strain evidence="4">UBA8672</strain>
    </source>
</reference>
<gene>
    <name evidence="4" type="ORF">DHM44_06710</name>
</gene>
<sequence>MKNILLMISSKKERDLISKQIESKYTVIIPDAPDNHEDTIIDDTSFDVLVADIQSLSIHRGRVKSLKECSSPFRVPVLLTGISKQNKYEIDFFRDIIDEVLFYPFSPLEFNIRLDSLFKIINLQKKAVIDPLTGVFRREHIVKRGREELSRMKRSSKKTSFGLIMLDIDYFKEINDSYGHHVGDKVLKEFSLRMQRCLRGYDIIGRYGGEEFLVFLPDTDEEGTKRAAERLQNEIVDEPFYINDKEIVLSASFGITSSDNPNENIQDVIKQADYALYEAKRNGRNQIVLEKCTLKKFD</sequence>
<dbReference type="FunFam" id="3.30.70.270:FF:000001">
    <property type="entry name" value="Diguanylate cyclase domain protein"/>
    <property type="match status" value="1"/>
</dbReference>
<dbReference type="GO" id="GO:0052621">
    <property type="term" value="F:diguanylate cyclase activity"/>
    <property type="evidence" value="ECO:0007669"/>
    <property type="project" value="UniProtKB-EC"/>
</dbReference>
<evidence type="ECO:0000256" key="1">
    <source>
        <dbReference type="ARBA" id="ARBA00012528"/>
    </source>
</evidence>
<dbReference type="SMART" id="SM00267">
    <property type="entry name" value="GGDEF"/>
    <property type="match status" value="1"/>
</dbReference>
<dbReference type="SUPFAM" id="SSF55073">
    <property type="entry name" value="Nucleotide cyclase"/>
    <property type="match status" value="1"/>
</dbReference>
<dbReference type="InterPro" id="IPR050469">
    <property type="entry name" value="Diguanylate_Cyclase"/>
</dbReference>
<dbReference type="Pfam" id="PF00990">
    <property type="entry name" value="GGDEF"/>
    <property type="match status" value="1"/>
</dbReference>
<evidence type="ECO:0000313" key="4">
    <source>
        <dbReference type="EMBL" id="HCW93354.1"/>
    </source>
</evidence>
<dbReference type="CDD" id="cd01949">
    <property type="entry name" value="GGDEF"/>
    <property type="match status" value="1"/>
</dbReference>
<dbReference type="Proteomes" id="UP000262325">
    <property type="component" value="Unassembled WGS sequence"/>
</dbReference>
<dbReference type="PANTHER" id="PTHR45138:SF9">
    <property type="entry name" value="DIGUANYLATE CYCLASE DGCM-RELATED"/>
    <property type="match status" value="1"/>
</dbReference>
<accession>A0A3D5QCG5</accession>
<name>A0A3D5QCG5_FLESI</name>
<dbReference type="Gene3D" id="3.30.70.270">
    <property type="match status" value="1"/>
</dbReference>